<dbReference type="Proteomes" id="UP001310022">
    <property type="component" value="Unassembled WGS sequence"/>
</dbReference>
<dbReference type="PANTHER" id="PTHR34003">
    <property type="entry name" value="BLL2395 PROTEIN"/>
    <property type="match status" value="1"/>
</dbReference>
<dbReference type="SUPFAM" id="SSF54427">
    <property type="entry name" value="NTF2-like"/>
    <property type="match status" value="1"/>
</dbReference>
<protein>
    <recommendedName>
        <fullName evidence="1">SnoaL-like domain-containing protein</fullName>
    </recommendedName>
</protein>
<dbReference type="PANTHER" id="PTHR34003:SF2">
    <property type="entry name" value="SNOAL-LIKE DOMAIN-CONTAINING PROTEIN"/>
    <property type="match status" value="1"/>
</dbReference>
<sequence length="120" mass="13794">MSNLENAQSLYSLMGEGKMMEAFEKFYAEDCEIIEANGETRKGKDEQRAALIDWETNMVKEMHGGGVGAITADEKNNITMVESWVDITNPQGQRFKMEEVAVQKWQNGQIIQERFYYNMP</sequence>
<evidence type="ECO:0000313" key="2">
    <source>
        <dbReference type="EMBL" id="GJM62616.1"/>
    </source>
</evidence>
<gene>
    <name evidence="2" type="ORF">PEDI_31680</name>
</gene>
<dbReference type="InterPro" id="IPR046860">
    <property type="entry name" value="SnoaL_5"/>
</dbReference>
<dbReference type="AlphaFoldDB" id="A0AAN4VYX3"/>
<evidence type="ECO:0000313" key="3">
    <source>
        <dbReference type="Proteomes" id="UP001310022"/>
    </source>
</evidence>
<evidence type="ECO:0000259" key="1">
    <source>
        <dbReference type="Pfam" id="PF20409"/>
    </source>
</evidence>
<comment type="caution">
    <text evidence="2">The sequence shown here is derived from an EMBL/GenBank/DDBJ whole genome shotgun (WGS) entry which is preliminary data.</text>
</comment>
<feature type="domain" description="SnoaL-like" evidence="1">
    <location>
        <begin position="1"/>
        <end position="117"/>
    </location>
</feature>
<dbReference type="EMBL" id="BQKE01000002">
    <property type="protein sequence ID" value="GJM62616.1"/>
    <property type="molecule type" value="Genomic_DNA"/>
</dbReference>
<organism evidence="2 3">
    <name type="scientific">Persicobacter diffluens</name>
    <dbReference type="NCBI Taxonomy" id="981"/>
    <lineage>
        <taxon>Bacteria</taxon>
        <taxon>Pseudomonadati</taxon>
        <taxon>Bacteroidota</taxon>
        <taxon>Cytophagia</taxon>
        <taxon>Cytophagales</taxon>
        <taxon>Persicobacteraceae</taxon>
        <taxon>Persicobacter</taxon>
    </lineage>
</organism>
<name>A0AAN4VYX3_9BACT</name>
<dbReference type="Gene3D" id="3.10.450.50">
    <property type="match status" value="1"/>
</dbReference>
<dbReference type="InterPro" id="IPR032710">
    <property type="entry name" value="NTF2-like_dom_sf"/>
</dbReference>
<reference evidence="2 3" key="1">
    <citation type="submission" date="2021-12" db="EMBL/GenBank/DDBJ databases">
        <title>Genome sequencing of bacteria with rrn-lacking chromosome and rrn-plasmid.</title>
        <authorList>
            <person name="Anda M."/>
            <person name="Iwasaki W."/>
        </authorList>
    </citation>
    <scope>NUCLEOTIDE SEQUENCE [LARGE SCALE GENOMIC DNA]</scope>
    <source>
        <strain evidence="2 3">NBRC 15940</strain>
    </source>
</reference>
<dbReference type="Pfam" id="PF20409">
    <property type="entry name" value="SnoaL_5"/>
    <property type="match status" value="1"/>
</dbReference>
<proteinExistence type="predicted"/>
<keyword evidence="3" id="KW-1185">Reference proteome</keyword>
<accession>A0AAN4VYX3</accession>
<dbReference type="RefSeq" id="WP_338237872.1">
    <property type="nucleotide sequence ID" value="NZ_BQKE01000002.1"/>
</dbReference>